<keyword evidence="3" id="KW-1185">Reference proteome</keyword>
<dbReference type="InterPro" id="IPR017850">
    <property type="entry name" value="Alkaline_phosphatase_core_sf"/>
</dbReference>
<dbReference type="Pfam" id="PF00884">
    <property type="entry name" value="Sulfatase"/>
    <property type="match status" value="1"/>
</dbReference>
<protein>
    <submittedName>
        <fullName evidence="2">Sulfatase</fullName>
    </submittedName>
</protein>
<accession>A0A5C5Z9V8</accession>
<gene>
    <name evidence="2" type="ORF">CA13_53600</name>
</gene>
<sequence length="143" mass="16061">MIKTVAGTIDSSRHSDCIDKAWTDVEERFATMVRRIDDCVGDLIITFQDLEIDQNTMVVFTSDNGPHCESCLKAFDYASTSFESFGPFDGIKRDLWEGGIRMPTLVHFPAVVSPTTIDFRFVLIRNTNEKEKSCQSSHANLGC</sequence>
<evidence type="ECO:0000313" key="3">
    <source>
        <dbReference type="Proteomes" id="UP000315010"/>
    </source>
</evidence>
<dbReference type="InterPro" id="IPR052701">
    <property type="entry name" value="GAG_Ulvan_Degrading_Sulfatases"/>
</dbReference>
<dbReference type="SUPFAM" id="SSF53649">
    <property type="entry name" value="Alkaline phosphatase-like"/>
    <property type="match status" value="1"/>
</dbReference>
<dbReference type="Gene3D" id="3.40.720.10">
    <property type="entry name" value="Alkaline Phosphatase, subunit A"/>
    <property type="match status" value="1"/>
</dbReference>
<dbReference type="RefSeq" id="WP_419194785.1">
    <property type="nucleotide sequence ID" value="NZ_SJPJ01000001.1"/>
</dbReference>
<evidence type="ECO:0000313" key="2">
    <source>
        <dbReference type="EMBL" id="TWT83887.1"/>
    </source>
</evidence>
<dbReference type="AlphaFoldDB" id="A0A5C5Z9V8"/>
<dbReference type="EMBL" id="SJPJ01000001">
    <property type="protein sequence ID" value="TWT83887.1"/>
    <property type="molecule type" value="Genomic_DNA"/>
</dbReference>
<comment type="caution">
    <text evidence="2">The sequence shown here is derived from an EMBL/GenBank/DDBJ whole genome shotgun (WGS) entry which is preliminary data.</text>
</comment>
<name>A0A5C5Z9V8_9BACT</name>
<organism evidence="2 3">
    <name type="scientific">Novipirellula herctigrandis</name>
    <dbReference type="NCBI Taxonomy" id="2527986"/>
    <lineage>
        <taxon>Bacteria</taxon>
        <taxon>Pseudomonadati</taxon>
        <taxon>Planctomycetota</taxon>
        <taxon>Planctomycetia</taxon>
        <taxon>Pirellulales</taxon>
        <taxon>Pirellulaceae</taxon>
        <taxon>Novipirellula</taxon>
    </lineage>
</organism>
<dbReference type="PANTHER" id="PTHR43751:SF3">
    <property type="entry name" value="SULFATASE N-TERMINAL DOMAIN-CONTAINING PROTEIN"/>
    <property type="match status" value="1"/>
</dbReference>
<reference evidence="2 3" key="1">
    <citation type="submission" date="2019-02" db="EMBL/GenBank/DDBJ databases">
        <title>Deep-cultivation of Planctomycetes and their phenomic and genomic characterization uncovers novel biology.</title>
        <authorList>
            <person name="Wiegand S."/>
            <person name="Jogler M."/>
            <person name="Boedeker C."/>
            <person name="Pinto D."/>
            <person name="Vollmers J."/>
            <person name="Rivas-Marin E."/>
            <person name="Kohn T."/>
            <person name="Peeters S.H."/>
            <person name="Heuer A."/>
            <person name="Rast P."/>
            <person name="Oberbeckmann S."/>
            <person name="Bunk B."/>
            <person name="Jeske O."/>
            <person name="Meyerdierks A."/>
            <person name="Storesund J.E."/>
            <person name="Kallscheuer N."/>
            <person name="Luecker S."/>
            <person name="Lage O.M."/>
            <person name="Pohl T."/>
            <person name="Merkel B.J."/>
            <person name="Hornburger P."/>
            <person name="Mueller R.-W."/>
            <person name="Bruemmer F."/>
            <person name="Labrenz M."/>
            <person name="Spormann A.M."/>
            <person name="Op Den Camp H."/>
            <person name="Overmann J."/>
            <person name="Amann R."/>
            <person name="Jetten M.S.M."/>
            <person name="Mascher T."/>
            <person name="Medema M.H."/>
            <person name="Devos D.P."/>
            <person name="Kaster A.-K."/>
            <person name="Ovreas L."/>
            <person name="Rohde M."/>
            <person name="Galperin M.Y."/>
            <person name="Jogler C."/>
        </authorList>
    </citation>
    <scope>NUCLEOTIDE SEQUENCE [LARGE SCALE GENOMIC DNA]</scope>
    <source>
        <strain evidence="2 3">CA13</strain>
    </source>
</reference>
<evidence type="ECO:0000259" key="1">
    <source>
        <dbReference type="Pfam" id="PF00884"/>
    </source>
</evidence>
<proteinExistence type="predicted"/>
<feature type="domain" description="Sulfatase N-terminal" evidence="1">
    <location>
        <begin position="25"/>
        <end position="114"/>
    </location>
</feature>
<dbReference type="PANTHER" id="PTHR43751">
    <property type="entry name" value="SULFATASE"/>
    <property type="match status" value="1"/>
</dbReference>
<dbReference type="Proteomes" id="UP000315010">
    <property type="component" value="Unassembled WGS sequence"/>
</dbReference>
<dbReference type="InterPro" id="IPR000917">
    <property type="entry name" value="Sulfatase_N"/>
</dbReference>